<reference evidence="1 2" key="1">
    <citation type="submission" date="2016-10" db="EMBL/GenBank/DDBJ databases">
        <authorList>
            <person name="de Groot N.N."/>
        </authorList>
    </citation>
    <scope>NUCLEOTIDE SEQUENCE [LARGE SCALE GENOMIC DNA]</scope>
    <source>
        <strain evidence="1 2">DSM 20581</strain>
    </source>
</reference>
<dbReference type="Proteomes" id="UP000199136">
    <property type="component" value="Unassembled WGS sequence"/>
</dbReference>
<protein>
    <submittedName>
        <fullName evidence="1">Uncharacterized protein</fullName>
    </submittedName>
</protein>
<dbReference type="STRING" id="82801.SAMN04488506_1759"/>
<sequence>MFYFLTWVPVFMILIHYGSAIVNVLNNIQRLLEDKKDEE</sequence>
<dbReference type="AlphaFoldDB" id="A0A1I5Y3I9"/>
<proteinExistence type="predicted"/>
<dbReference type="EMBL" id="FOXW01000006">
    <property type="protein sequence ID" value="SFQ38714.1"/>
    <property type="molecule type" value="Genomic_DNA"/>
</dbReference>
<gene>
    <name evidence="1" type="ORF">SAMN04488506_1759</name>
</gene>
<evidence type="ECO:0000313" key="1">
    <source>
        <dbReference type="EMBL" id="SFQ38714.1"/>
    </source>
</evidence>
<name>A0A1I5Y3I9_9LACT</name>
<organism evidence="1 2">
    <name type="scientific">Desemzia incerta</name>
    <dbReference type="NCBI Taxonomy" id="82801"/>
    <lineage>
        <taxon>Bacteria</taxon>
        <taxon>Bacillati</taxon>
        <taxon>Bacillota</taxon>
        <taxon>Bacilli</taxon>
        <taxon>Lactobacillales</taxon>
        <taxon>Carnobacteriaceae</taxon>
        <taxon>Desemzia</taxon>
    </lineage>
</organism>
<keyword evidence="2" id="KW-1185">Reference proteome</keyword>
<evidence type="ECO:0000313" key="2">
    <source>
        <dbReference type="Proteomes" id="UP000199136"/>
    </source>
</evidence>
<accession>A0A1I5Y3I9</accession>